<dbReference type="Proteomes" id="UP001501671">
    <property type="component" value="Unassembled WGS sequence"/>
</dbReference>
<gene>
    <name evidence="2" type="ORF">GCM10023144_34310</name>
</gene>
<sequence length="279" mass="31218">MDTAQATQLIETFENSARRFETSWGDGRMVWRKWGEGRPVVLLHGGAGSWMHWIRNLGALSARQEVWVPDMPGFGDSDVPFEGKVDADGLAPLVRDGIRELLGDRRFALVGFSFGSLVATAIAAEPPAALDRLVLVSASALGLFQGPAPLQPLRGVTDPEERRRIVRFNLNAMMLHDPSTIDDLAILVQKKSAPRDRIKNRQLARTDYLVRTAPSWTRPAYGIWGRQDYAYRDQFPRLQEVVSGLGLREAAYIDGGHWLPFENPEQFNPLLQRMLDAAD</sequence>
<dbReference type="PANTHER" id="PTHR46438">
    <property type="entry name" value="ALPHA/BETA-HYDROLASES SUPERFAMILY PROTEIN"/>
    <property type="match status" value="1"/>
</dbReference>
<evidence type="ECO:0000313" key="3">
    <source>
        <dbReference type="Proteomes" id="UP001501671"/>
    </source>
</evidence>
<comment type="caution">
    <text evidence="2">The sequence shown here is derived from an EMBL/GenBank/DDBJ whole genome shotgun (WGS) entry which is preliminary data.</text>
</comment>
<feature type="domain" description="AB hydrolase-1" evidence="1">
    <location>
        <begin position="39"/>
        <end position="174"/>
    </location>
</feature>
<dbReference type="SUPFAM" id="SSF53474">
    <property type="entry name" value="alpha/beta-Hydrolases"/>
    <property type="match status" value="1"/>
</dbReference>
<evidence type="ECO:0000259" key="1">
    <source>
        <dbReference type="Pfam" id="PF00561"/>
    </source>
</evidence>
<dbReference type="PRINTS" id="PR00111">
    <property type="entry name" value="ABHYDROLASE"/>
</dbReference>
<dbReference type="InterPro" id="IPR000073">
    <property type="entry name" value="AB_hydrolase_1"/>
</dbReference>
<keyword evidence="3" id="KW-1185">Reference proteome</keyword>
<dbReference type="EMBL" id="BAABFO010000018">
    <property type="protein sequence ID" value="GAA4337924.1"/>
    <property type="molecule type" value="Genomic_DNA"/>
</dbReference>
<dbReference type="GO" id="GO:0016787">
    <property type="term" value="F:hydrolase activity"/>
    <property type="evidence" value="ECO:0007669"/>
    <property type="project" value="UniProtKB-KW"/>
</dbReference>
<dbReference type="Gene3D" id="3.40.50.1820">
    <property type="entry name" value="alpha/beta hydrolase"/>
    <property type="match status" value="1"/>
</dbReference>
<dbReference type="Pfam" id="PF00561">
    <property type="entry name" value="Abhydrolase_1"/>
    <property type="match status" value="1"/>
</dbReference>
<dbReference type="RefSeq" id="WP_345251096.1">
    <property type="nucleotide sequence ID" value="NZ_BAABFO010000018.1"/>
</dbReference>
<reference evidence="3" key="1">
    <citation type="journal article" date="2019" name="Int. J. Syst. Evol. Microbiol.">
        <title>The Global Catalogue of Microorganisms (GCM) 10K type strain sequencing project: providing services to taxonomists for standard genome sequencing and annotation.</title>
        <authorList>
            <consortium name="The Broad Institute Genomics Platform"/>
            <consortium name="The Broad Institute Genome Sequencing Center for Infectious Disease"/>
            <person name="Wu L."/>
            <person name="Ma J."/>
        </authorList>
    </citation>
    <scope>NUCLEOTIDE SEQUENCE [LARGE SCALE GENOMIC DNA]</scope>
    <source>
        <strain evidence="3">JCM 17666</strain>
    </source>
</reference>
<dbReference type="InterPro" id="IPR029058">
    <property type="entry name" value="AB_hydrolase_fold"/>
</dbReference>
<keyword evidence="2" id="KW-0378">Hydrolase</keyword>
<name>A0ABP8HDN7_9BURK</name>
<organism evidence="2 3">
    <name type="scientific">Pigmentiphaga soli</name>
    <dbReference type="NCBI Taxonomy" id="1007095"/>
    <lineage>
        <taxon>Bacteria</taxon>
        <taxon>Pseudomonadati</taxon>
        <taxon>Pseudomonadota</taxon>
        <taxon>Betaproteobacteria</taxon>
        <taxon>Burkholderiales</taxon>
        <taxon>Alcaligenaceae</taxon>
        <taxon>Pigmentiphaga</taxon>
    </lineage>
</organism>
<proteinExistence type="predicted"/>
<protein>
    <submittedName>
        <fullName evidence="2">Alpha/beta fold hydrolase</fullName>
    </submittedName>
</protein>
<accession>A0ABP8HDN7</accession>
<evidence type="ECO:0000313" key="2">
    <source>
        <dbReference type="EMBL" id="GAA4337924.1"/>
    </source>
</evidence>